<evidence type="ECO:0000256" key="1">
    <source>
        <dbReference type="SAM" id="MobiDB-lite"/>
    </source>
</evidence>
<dbReference type="STRING" id="645990.SAMN00120144_0065"/>
<feature type="region of interest" description="Disordered" evidence="1">
    <location>
        <begin position="1"/>
        <end position="40"/>
    </location>
</feature>
<dbReference type="Proteomes" id="UP000192266">
    <property type="component" value="Unassembled WGS sequence"/>
</dbReference>
<dbReference type="AlphaFoldDB" id="A0A1W1W0U1"/>
<proteinExistence type="predicted"/>
<evidence type="ECO:0000313" key="3">
    <source>
        <dbReference type="Proteomes" id="UP000192266"/>
    </source>
</evidence>
<protein>
    <submittedName>
        <fullName evidence="2">Uncharacterized protein</fullName>
    </submittedName>
</protein>
<organism evidence="2 3">
    <name type="scientific">Hymenobacter roseosalivarius DSM 11622</name>
    <dbReference type="NCBI Taxonomy" id="645990"/>
    <lineage>
        <taxon>Bacteria</taxon>
        <taxon>Pseudomonadati</taxon>
        <taxon>Bacteroidota</taxon>
        <taxon>Cytophagia</taxon>
        <taxon>Cytophagales</taxon>
        <taxon>Hymenobacteraceae</taxon>
        <taxon>Hymenobacter</taxon>
    </lineage>
</organism>
<feature type="compositionally biased region" description="Basic and acidic residues" evidence="1">
    <location>
        <begin position="20"/>
        <end position="40"/>
    </location>
</feature>
<evidence type="ECO:0000313" key="2">
    <source>
        <dbReference type="EMBL" id="SMB99196.1"/>
    </source>
</evidence>
<reference evidence="2 3" key="1">
    <citation type="submission" date="2017-04" db="EMBL/GenBank/DDBJ databases">
        <authorList>
            <person name="Afonso C.L."/>
            <person name="Miller P.J."/>
            <person name="Scott M.A."/>
            <person name="Spackman E."/>
            <person name="Goraichik I."/>
            <person name="Dimitrov K.M."/>
            <person name="Suarez D.L."/>
            <person name="Swayne D.E."/>
        </authorList>
    </citation>
    <scope>NUCLEOTIDE SEQUENCE [LARGE SCALE GENOMIC DNA]</scope>
    <source>
        <strain evidence="2 3">DSM 11622</strain>
    </source>
</reference>
<name>A0A1W1W0U1_9BACT</name>
<accession>A0A1W1W0U1</accession>
<dbReference type="EMBL" id="FWWW01000091">
    <property type="protein sequence ID" value="SMB99196.1"/>
    <property type="molecule type" value="Genomic_DNA"/>
</dbReference>
<gene>
    <name evidence="2" type="ORF">SAMN00120144_0065</name>
</gene>
<keyword evidence="3" id="KW-1185">Reference proteome</keyword>
<sequence>MRGNAEQGIKRAIAGNARQQKRERNEQPDQKHGRAEALAH</sequence>